<feature type="transmembrane region" description="Helical" evidence="7">
    <location>
        <begin position="183"/>
        <end position="209"/>
    </location>
</feature>
<evidence type="ECO:0000313" key="10">
    <source>
        <dbReference type="Proteomes" id="UP000008383"/>
    </source>
</evidence>
<proteinExistence type="predicted"/>
<keyword evidence="5 7" id="KW-0472">Membrane</keyword>
<accession>D4DLF0</accession>
<dbReference type="EMBL" id="ACYE01000503">
    <property type="protein sequence ID" value="EFE37328.1"/>
    <property type="molecule type" value="Genomic_DNA"/>
</dbReference>
<evidence type="ECO:0000259" key="8">
    <source>
        <dbReference type="PROSITE" id="PS50850"/>
    </source>
</evidence>
<dbReference type="InterPro" id="IPR020846">
    <property type="entry name" value="MFS_dom"/>
</dbReference>
<evidence type="ECO:0000256" key="6">
    <source>
        <dbReference type="SAM" id="MobiDB-lite"/>
    </source>
</evidence>
<dbReference type="AlphaFoldDB" id="D4DLF0"/>
<keyword evidence="10" id="KW-1185">Reference proteome</keyword>
<dbReference type="PANTHER" id="PTHR23502">
    <property type="entry name" value="MAJOR FACILITATOR SUPERFAMILY"/>
    <property type="match status" value="1"/>
</dbReference>
<dbReference type="HOGENOM" id="CLU_008455_8_6_1"/>
<evidence type="ECO:0000256" key="3">
    <source>
        <dbReference type="ARBA" id="ARBA00022692"/>
    </source>
</evidence>
<feature type="transmembrane region" description="Helical" evidence="7">
    <location>
        <begin position="394"/>
        <end position="414"/>
    </location>
</feature>
<feature type="transmembrane region" description="Helical" evidence="7">
    <location>
        <begin position="502"/>
        <end position="521"/>
    </location>
</feature>
<feature type="transmembrane region" description="Helical" evidence="7">
    <location>
        <begin position="125"/>
        <end position="142"/>
    </location>
</feature>
<dbReference type="OrthoDB" id="440553at2759"/>
<dbReference type="SUPFAM" id="SSF103473">
    <property type="entry name" value="MFS general substrate transporter"/>
    <property type="match status" value="1"/>
</dbReference>
<feature type="transmembrane region" description="Helical" evidence="7">
    <location>
        <begin position="57"/>
        <end position="82"/>
    </location>
</feature>
<feature type="transmembrane region" description="Helical" evidence="7">
    <location>
        <begin position="215"/>
        <end position="233"/>
    </location>
</feature>
<feature type="region of interest" description="Disordered" evidence="6">
    <location>
        <begin position="436"/>
        <end position="464"/>
    </location>
</feature>
<feature type="transmembrane region" description="Helical" evidence="7">
    <location>
        <begin position="148"/>
        <end position="171"/>
    </location>
</feature>
<dbReference type="PRINTS" id="PR01036">
    <property type="entry name" value="TCRTETB"/>
</dbReference>
<comment type="caution">
    <text evidence="9">The sequence shown here is derived from an EMBL/GenBank/DDBJ whole genome shotgun (WGS) entry which is preliminary data.</text>
</comment>
<keyword evidence="4 7" id="KW-1133">Transmembrane helix</keyword>
<dbReference type="KEGG" id="tve:TRV_08024"/>
<gene>
    <name evidence="9" type="ORF">TRV_08024</name>
</gene>
<dbReference type="InterPro" id="IPR011701">
    <property type="entry name" value="MFS"/>
</dbReference>
<evidence type="ECO:0000256" key="2">
    <source>
        <dbReference type="ARBA" id="ARBA00022448"/>
    </source>
</evidence>
<feature type="transmembrane region" description="Helical" evidence="7">
    <location>
        <begin position="94"/>
        <end position="113"/>
    </location>
</feature>
<dbReference type="FunFam" id="1.20.1720.10:FF:000009">
    <property type="entry name" value="MFS multidrug transporter"/>
    <property type="match status" value="1"/>
</dbReference>
<dbReference type="Pfam" id="PF07690">
    <property type="entry name" value="MFS_1"/>
    <property type="match status" value="1"/>
</dbReference>
<reference evidence="10" key="1">
    <citation type="journal article" date="2011" name="Genome Biol.">
        <title>Comparative and functional genomics provide insights into the pathogenicity of dermatophytic fungi.</title>
        <authorList>
            <person name="Burmester A."/>
            <person name="Shelest E."/>
            <person name="Gloeckner G."/>
            <person name="Heddergott C."/>
            <person name="Schindler S."/>
            <person name="Staib P."/>
            <person name="Heidel A."/>
            <person name="Felder M."/>
            <person name="Petzold A."/>
            <person name="Szafranski K."/>
            <person name="Feuermann M."/>
            <person name="Pedruzzi I."/>
            <person name="Priebe S."/>
            <person name="Groth M."/>
            <person name="Winkler R."/>
            <person name="Li W."/>
            <person name="Kniemeyer O."/>
            <person name="Schroeckh V."/>
            <person name="Hertweck C."/>
            <person name="Hube B."/>
            <person name="White T.C."/>
            <person name="Platzer M."/>
            <person name="Guthke R."/>
            <person name="Heitman J."/>
            <person name="Woestemeyer J."/>
            <person name="Zipfel P.F."/>
            <person name="Monod M."/>
            <person name="Brakhage A.A."/>
        </authorList>
    </citation>
    <scope>NUCLEOTIDE SEQUENCE [LARGE SCALE GENOMIC DNA]</scope>
    <source>
        <strain evidence="10">HKI 0517</strain>
    </source>
</reference>
<organism evidence="9 10">
    <name type="scientific">Trichophyton verrucosum (strain HKI 0517)</name>
    <dbReference type="NCBI Taxonomy" id="663202"/>
    <lineage>
        <taxon>Eukaryota</taxon>
        <taxon>Fungi</taxon>
        <taxon>Dikarya</taxon>
        <taxon>Ascomycota</taxon>
        <taxon>Pezizomycotina</taxon>
        <taxon>Eurotiomycetes</taxon>
        <taxon>Eurotiomycetidae</taxon>
        <taxon>Onygenales</taxon>
        <taxon>Arthrodermataceae</taxon>
        <taxon>Trichophyton</taxon>
    </lineage>
</organism>
<feature type="compositionally biased region" description="Basic and acidic residues" evidence="6">
    <location>
        <begin position="26"/>
        <end position="41"/>
    </location>
</feature>
<evidence type="ECO:0000256" key="1">
    <source>
        <dbReference type="ARBA" id="ARBA00004141"/>
    </source>
</evidence>
<feature type="region of interest" description="Disordered" evidence="6">
    <location>
        <begin position="21"/>
        <end position="41"/>
    </location>
</feature>
<comment type="subcellular location">
    <subcellularLocation>
        <location evidence="1">Membrane</location>
        <topology evidence="1">Multi-pass membrane protein</topology>
    </subcellularLocation>
</comment>
<dbReference type="PANTHER" id="PTHR23502:SF51">
    <property type="entry name" value="QUINIDINE RESISTANCE PROTEIN 1-RELATED"/>
    <property type="match status" value="1"/>
</dbReference>
<name>D4DLF0_TRIVH</name>
<evidence type="ECO:0000256" key="5">
    <source>
        <dbReference type="ARBA" id="ARBA00023136"/>
    </source>
</evidence>
<keyword evidence="3 7" id="KW-0812">Transmembrane</keyword>
<evidence type="ECO:0000256" key="4">
    <source>
        <dbReference type="ARBA" id="ARBA00022989"/>
    </source>
</evidence>
<dbReference type="GO" id="GO:0022857">
    <property type="term" value="F:transmembrane transporter activity"/>
    <property type="evidence" value="ECO:0007669"/>
    <property type="project" value="InterPro"/>
</dbReference>
<dbReference type="GO" id="GO:0005886">
    <property type="term" value="C:plasma membrane"/>
    <property type="evidence" value="ECO:0007669"/>
    <property type="project" value="TreeGrafter"/>
</dbReference>
<dbReference type="Gene3D" id="1.20.1720.10">
    <property type="entry name" value="Multidrug resistance protein D"/>
    <property type="match status" value="1"/>
</dbReference>
<feature type="transmembrane region" description="Helical" evidence="7">
    <location>
        <begin position="303"/>
        <end position="323"/>
    </location>
</feature>
<feature type="transmembrane region" description="Helical" evidence="7">
    <location>
        <begin position="343"/>
        <end position="361"/>
    </location>
</feature>
<dbReference type="PROSITE" id="PS50850">
    <property type="entry name" value="MFS"/>
    <property type="match status" value="1"/>
</dbReference>
<evidence type="ECO:0000256" key="7">
    <source>
        <dbReference type="SAM" id="Phobius"/>
    </source>
</evidence>
<sequence>MPEKEIENVICQDGVLDANANGGAKDMGELESGHTQEERGREEEAAIYSAFKPGTKIFILAMATFSSLFSPMSTTVYLPALTPISADLNVSTNLINLTLTTYMVFQALSPTFFGDFADTSGRRPAYITTFAVYLAANIGLALQNSYPALLVLRCLQSAGSSATIAITMGVMADIATVSERGRYVGMVLTGTLVGPAIGPVLGGVLVQYLGWRSTFWFLAIGAGVFLVPYVLFVPETCRNVVGDGSVQPPWWWSRTLMDIWKGKKVRPSKVEWEASLADQGIKRRTSSFPNPLQCARLALEKDIGLILGVTAVLYGAFYIMLASVPSLFKEIYGFNEFQVGLCYLPSAAGGIASSFSIGHLLDWKFRRIATSLGLPVDRKRAQSLKEFPIERARISLMLPLLYAGMATMVGYGWALEQRAMLAGPLILHNEHAAGGPVPVQPVSGDGSKQPDPLPSGSGGNGIVQPSDRADWNRLVLHGVVSVDCGGVSRSLGSYPMGSSMEGAAAAAAAAAAAGIISLTAAKETHASDRAAMVTLNKRSWR</sequence>
<protein>
    <submittedName>
        <fullName evidence="9">MFS transporter, putative</fullName>
    </submittedName>
</protein>
<dbReference type="Proteomes" id="UP000008383">
    <property type="component" value="Unassembled WGS sequence"/>
</dbReference>
<dbReference type="InterPro" id="IPR036259">
    <property type="entry name" value="MFS_trans_sf"/>
</dbReference>
<dbReference type="RefSeq" id="XP_003017973.1">
    <property type="nucleotide sequence ID" value="XM_003017927.1"/>
</dbReference>
<feature type="domain" description="Major facilitator superfamily (MFS) profile" evidence="8">
    <location>
        <begin position="59"/>
        <end position="541"/>
    </location>
</feature>
<dbReference type="Gene3D" id="1.20.1250.20">
    <property type="entry name" value="MFS general substrate transporter like domains"/>
    <property type="match status" value="1"/>
</dbReference>
<dbReference type="GeneID" id="9579851"/>
<keyword evidence="2" id="KW-0813">Transport</keyword>
<evidence type="ECO:0000313" key="9">
    <source>
        <dbReference type="EMBL" id="EFE37328.1"/>
    </source>
</evidence>